<feature type="region of interest" description="Disordered" evidence="3">
    <location>
        <begin position="12"/>
        <end position="40"/>
    </location>
</feature>
<keyword evidence="2" id="KW-0012">Acyltransferase</keyword>
<feature type="compositionally biased region" description="Basic and acidic residues" evidence="3">
    <location>
        <begin position="89"/>
        <end position="111"/>
    </location>
</feature>
<sequence>MAAPLSAARLFVRQGAPAHSGRAPPRSGRAPRTRPSRSPPRTVNLVFWIFIQYTGSHGHQPTDRAPCARPSGPSRLLARRARRAQQGEPLEHLAHRTRAEQPDRRRARAARERARRVAGVAVRGRSRRARGVAAVSRHRAAGVERSGVGLRASQPVARGGVAAATRRGEVSARRARRIRRRRAQRRRPSADLAARRRNGYRKRRRYMAHRGWRLPRDASRSPRRLLQPGPQGRALCRRARRGERRSSRVDRMSHAIGVRRIGPDEAAACVDALSDVLIDCVEGGASVSFMAPLARDKARAFWREVAEGVARGERTLFVAEDADGRIVGTVQMITRQPENQPHRADVAKMLVHRDARRRGVAQRLLAALDDAARAAGKTVLVLDTVTGGDAERLYARAGWQRVGVVPDYALMPDGAPCATTFFYKQI</sequence>
<dbReference type="InterPro" id="IPR000182">
    <property type="entry name" value="GNAT_dom"/>
</dbReference>
<evidence type="ECO:0000313" key="6">
    <source>
        <dbReference type="Proteomes" id="UP000002700"/>
    </source>
</evidence>
<feature type="domain" description="N-acetyltransferase" evidence="4">
    <location>
        <begin position="256"/>
        <end position="416"/>
    </location>
</feature>
<dbReference type="Pfam" id="PF13508">
    <property type="entry name" value="Acetyltransf_7"/>
    <property type="match status" value="1"/>
</dbReference>
<accession>Q3JPE0</accession>
<evidence type="ECO:0000259" key="4">
    <source>
        <dbReference type="PROSITE" id="PS51186"/>
    </source>
</evidence>
<dbReference type="EnsemblBacteria" id="ABA47668">
    <property type="protein sequence ID" value="ABA47668"/>
    <property type="gene ID" value="BURPS1710b_3192"/>
</dbReference>
<keyword evidence="1 5" id="KW-0808">Transferase</keyword>
<evidence type="ECO:0000256" key="2">
    <source>
        <dbReference type="ARBA" id="ARBA00023315"/>
    </source>
</evidence>
<dbReference type="InterPro" id="IPR050832">
    <property type="entry name" value="Bact_Acetyltransf"/>
</dbReference>
<dbReference type="KEGG" id="bpm:BURPS1710b_3192"/>
<dbReference type="PANTHER" id="PTHR43877:SF2">
    <property type="entry name" value="AMINOALKYLPHOSPHONATE N-ACETYLTRANSFERASE-RELATED"/>
    <property type="match status" value="1"/>
</dbReference>
<gene>
    <name evidence="5" type="ordered locus">BURPS1710b_3192</name>
</gene>
<evidence type="ECO:0000256" key="1">
    <source>
        <dbReference type="ARBA" id="ARBA00022679"/>
    </source>
</evidence>
<dbReference type="PANTHER" id="PTHR43877">
    <property type="entry name" value="AMINOALKYLPHOSPHONATE N-ACETYLTRANSFERASE-RELATED-RELATED"/>
    <property type="match status" value="1"/>
</dbReference>
<dbReference type="Gene3D" id="3.40.630.30">
    <property type="match status" value="1"/>
</dbReference>
<evidence type="ECO:0000313" key="5">
    <source>
        <dbReference type="EMBL" id="ABA47668.1"/>
    </source>
</evidence>
<feature type="region of interest" description="Disordered" evidence="3">
    <location>
        <begin position="81"/>
        <end position="111"/>
    </location>
</feature>
<dbReference type="EMBL" id="CP000124">
    <property type="protein sequence ID" value="ABA47668.1"/>
    <property type="molecule type" value="Genomic_DNA"/>
</dbReference>
<proteinExistence type="predicted"/>
<dbReference type="InterPro" id="IPR016181">
    <property type="entry name" value="Acyl_CoA_acyltransferase"/>
</dbReference>
<dbReference type="HOGENOM" id="CLU_643535_0_0_4"/>
<organism evidence="5 6">
    <name type="scientific">Burkholderia pseudomallei (strain 1710b)</name>
    <dbReference type="NCBI Taxonomy" id="320372"/>
    <lineage>
        <taxon>Bacteria</taxon>
        <taxon>Pseudomonadati</taxon>
        <taxon>Pseudomonadota</taxon>
        <taxon>Betaproteobacteria</taxon>
        <taxon>Burkholderiales</taxon>
        <taxon>Burkholderiaceae</taxon>
        <taxon>Burkholderia</taxon>
        <taxon>pseudomallei group</taxon>
    </lineage>
</organism>
<dbReference type="SUPFAM" id="SSF55729">
    <property type="entry name" value="Acyl-CoA N-acyltransferases (Nat)"/>
    <property type="match status" value="1"/>
</dbReference>
<protein>
    <submittedName>
        <fullName evidence="5">Acetyltransferase, GNAT family</fullName>
    </submittedName>
</protein>
<evidence type="ECO:0000256" key="3">
    <source>
        <dbReference type="SAM" id="MobiDB-lite"/>
    </source>
</evidence>
<reference evidence="5 6" key="1">
    <citation type="submission" date="2005-09" db="EMBL/GenBank/DDBJ databases">
        <authorList>
            <person name="Woods D.E."/>
            <person name="Nierman W.C."/>
        </authorList>
    </citation>
    <scope>NUCLEOTIDE SEQUENCE [LARGE SCALE GENOMIC DNA]</scope>
    <source>
        <strain evidence="5 6">1710b</strain>
    </source>
</reference>
<dbReference type="Proteomes" id="UP000002700">
    <property type="component" value="Chromosome I"/>
</dbReference>
<dbReference type="CDD" id="cd04301">
    <property type="entry name" value="NAT_SF"/>
    <property type="match status" value="1"/>
</dbReference>
<name>Q3JPE0_BURP1</name>
<feature type="compositionally biased region" description="Basic residues" evidence="3">
    <location>
        <begin position="173"/>
        <end position="187"/>
    </location>
</feature>
<feature type="region of interest" description="Disordered" evidence="3">
    <location>
        <begin position="159"/>
        <end position="192"/>
    </location>
</feature>
<dbReference type="AlphaFoldDB" id="Q3JPE0"/>
<dbReference type="GO" id="GO:0016747">
    <property type="term" value="F:acyltransferase activity, transferring groups other than amino-acyl groups"/>
    <property type="evidence" value="ECO:0007669"/>
    <property type="project" value="InterPro"/>
</dbReference>
<dbReference type="PROSITE" id="PS51186">
    <property type="entry name" value="GNAT"/>
    <property type="match status" value="1"/>
</dbReference>